<keyword evidence="7" id="KW-1185">Reference proteome</keyword>
<feature type="transmembrane region" description="Helical" evidence="5">
    <location>
        <begin position="26"/>
        <end position="47"/>
    </location>
</feature>
<keyword evidence="4 5" id="KW-0472">Membrane</keyword>
<feature type="transmembrane region" description="Helical" evidence="5">
    <location>
        <begin position="61"/>
        <end position="83"/>
    </location>
</feature>
<evidence type="ECO:0000256" key="5">
    <source>
        <dbReference type="SAM" id="Phobius"/>
    </source>
</evidence>
<dbReference type="GO" id="GO:0016020">
    <property type="term" value="C:membrane"/>
    <property type="evidence" value="ECO:0007669"/>
    <property type="project" value="UniProtKB-SubCell"/>
</dbReference>
<protein>
    <recommendedName>
        <fullName evidence="8">DUF300-domain-containing protein</fullName>
    </recommendedName>
</protein>
<feature type="transmembrane region" description="Helical" evidence="5">
    <location>
        <begin position="230"/>
        <end position="251"/>
    </location>
</feature>
<dbReference type="PANTHER" id="PTHR23423">
    <property type="entry name" value="ORGANIC SOLUTE TRANSPORTER-RELATED"/>
    <property type="match status" value="1"/>
</dbReference>
<proteinExistence type="predicted"/>
<dbReference type="SMART" id="SM01417">
    <property type="entry name" value="Solute_trans_a"/>
    <property type="match status" value="1"/>
</dbReference>
<organism evidence="6 7">
    <name type="scientific">Cercospora kikuchii</name>
    <dbReference type="NCBI Taxonomy" id="84275"/>
    <lineage>
        <taxon>Eukaryota</taxon>
        <taxon>Fungi</taxon>
        <taxon>Dikarya</taxon>
        <taxon>Ascomycota</taxon>
        <taxon>Pezizomycotina</taxon>
        <taxon>Dothideomycetes</taxon>
        <taxon>Dothideomycetidae</taxon>
        <taxon>Mycosphaerellales</taxon>
        <taxon>Mycosphaerellaceae</taxon>
        <taxon>Cercospora</taxon>
    </lineage>
</organism>
<feature type="transmembrane region" description="Helical" evidence="5">
    <location>
        <begin position="198"/>
        <end position="218"/>
    </location>
</feature>
<reference evidence="6 7" key="1">
    <citation type="submission" date="2021-01" db="EMBL/GenBank/DDBJ databases">
        <title>Cercospora kikuchii MAFF 305040 whole genome shotgun sequence.</title>
        <authorList>
            <person name="Kashiwa T."/>
            <person name="Suzuki T."/>
        </authorList>
    </citation>
    <scope>NUCLEOTIDE SEQUENCE [LARGE SCALE GENOMIC DNA]</scope>
    <source>
        <strain evidence="6 7">MAFF 305040</strain>
    </source>
</reference>
<dbReference type="Pfam" id="PF03619">
    <property type="entry name" value="Solute_trans_a"/>
    <property type="match status" value="1"/>
</dbReference>
<keyword evidence="3 5" id="KW-1133">Transmembrane helix</keyword>
<feature type="transmembrane region" description="Helical" evidence="5">
    <location>
        <begin position="95"/>
        <end position="113"/>
    </location>
</feature>
<dbReference type="InterPro" id="IPR005178">
    <property type="entry name" value="Ostalpha/TMEM184C"/>
</dbReference>
<dbReference type="AlphaFoldDB" id="A0A9P3FLH1"/>
<evidence type="ECO:0008006" key="8">
    <source>
        <dbReference type="Google" id="ProtNLM"/>
    </source>
</evidence>
<accession>A0A9P3FLH1</accession>
<gene>
    <name evidence="6" type="ORF">CKM354_001216200</name>
</gene>
<dbReference type="Proteomes" id="UP000825890">
    <property type="component" value="Unassembled WGS sequence"/>
</dbReference>
<comment type="caution">
    <text evidence="6">The sequence shown here is derived from an EMBL/GenBank/DDBJ whole genome shotgun (WGS) entry which is preliminary data.</text>
</comment>
<evidence type="ECO:0000256" key="4">
    <source>
        <dbReference type="ARBA" id="ARBA00023136"/>
    </source>
</evidence>
<evidence type="ECO:0000256" key="2">
    <source>
        <dbReference type="ARBA" id="ARBA00022692"/>
    </source>
</evidence>
<dbReference type="GeneID" id="68297737"/>
<dbReference type="OrthoDB" id="5348404at2759"/>
<evidence type="ECO:0000256" key="3">
    <source>
        <dbReference type="ARBA" id="ARBA00022989"/>
    </source>
</evidence>
<comment type="subcellular location">
    <subcellularLocation>
        <location evidence="1">Membrane</location>
        <topology evidence="1">Multi-pass membrane protein</topology>
    </subcellularLocation>
</comment>
<evidence type="ECO:0000313" key="7">
    <source>
        <dbReference type="Proteomes" id="UP000825890"/>
    </source>
</evidence>
<dbReference type="RefSeq" id="XP_044663611.1">
    <property type="nucleotide sequence ID" value="XM_044807676.1"/>
</dbReference>
<evidence type="ECO:0000313" key="6">
    <source>
        <dbReference type="EMBL" id="GIZ49124.1"/>
    </source>
</evidence>
<feature type="transmembrane region" description="Helical" evidence="5">
    <location>
        <begin position="154"/>
        <end position="178"/>
    </location>
</feature>
<name>A0A9P3FLH1_9PEZI</name>
<dbReference type="EMBL" id="BOLY01000009">
    <property type="protein sequence ID" value="GIZ49124.1"/>
    <property type="molecule type" value="Genomic_DNA"/>
</dbReference>
<feature type="transmembrane region" description="Helical" evidence="5">
    <location>
        <begin position="271"/>
        <end position="295"/>
    </location>
</feature>
<evidence type="ECO:0000256" key="1">
    <source>
        <dbReference type="ARBA" id="ARBA00004141"/>
    </source>
</evidence>
<keyword evidence="2 5" id="KW-0812">Transmembrane</keyword>
<sequence>MARCDNPLDVGVHETPLFKSFTAHDLLILIAGVCALVACTASAYLIYRHITHYTQPKLQRLTIRIVFMVPVYSICCLLSVPFYKPSVYLAVIYEFYESLVIASFFLLLCRYMGQDLDVVRRAFALLVPRQWLPPVGPFRRFVLRRKSMTSGSTWFNRISTCVLQFCVIKFLGAIAKIITEAFDVYCKHSMSFKHARSSIFVVEIISLVTAMWTLLNFYKQTELELAAHGPLLKFMAIKLVVFLFYVQSFLFNHLTKYDRVMSPTDSISYPSVAVGIPNTVLCFEMALVSIMHLYAYPYKVFKVDKNESKKQIVGDESQLSQPTYVTDDQEAILYMSDEPQQIPLNWKQAVLDVLNFKDIWIAVKQAMCGRFAYGESRYILIWNILYPDSPNGMVESYVPKYKPPDLSFAPIYPAGGQCKVTQRSLEQLIQTAKV</sequence>